<evidence type="ECO:0008006" key="4">
    <source>
        <dbReference type="Google" id="ProtNLM"/>
    </source>
</evidence>
<keyword evidence="1" id="KW-0472">Membrane</keyword>
<reference evidence="2 3" key="1">
    <citation type="journal article" date="2015" name="Nature">
        <title>rRNA introns, odd ribosomes, and small enigmatic genomes across a large radiation of phyla.</title>
        <authorList>
            <person name="Brown C.T."/>
            <person name="Hug L.A."/>
            <person name="Thomas B.C."/>
            <person name="Sharon I."/>
            <person name="Castelle C.J."/>
            <person name="Singh A."/>
            <person name="Wilkins M.J."/>
            <person name="Williams K.H."/>
            <person name="Banfield J.F."/>
        </authorList>
    </citation>
    <scope>NUCLEOTIDE SEQUENCE [LARGE SCALE GENOMIC DNA]</scope>
</reference>
<organism evidence="2 3">
    <name type="scientific">candidate division Kazan bacterium GW2011_GWB1_52_7</name>
    <dbReference type="NCBI Taxonomy" id="1620414"/>
    <lineage>
        <taxon>Bacteria</taxon>
        <taxon>Bacteria division Kazan-3B-28</taxon>
    </lineage>
</organism>
<name>A0A0G1X777_UNCK3</name>
<evidence type="ECO:0000256" key="1">
    <source>
        <dbReference type="SAM" id="Phobius"/>
    </source>
</evidence>
<feature type="transmembrane region" description="Helical" evidence="1">
    <location>
        <begin position="55"/>
        <end position="76"/>
    </location>
</feature>
<accession>A0A0G1X777</accession>
<dbReference type="Proteomes" id="UP000034913">
    <property type="component" value="Unassembled WGS sequence"/>
</dbReference>
<proteinExistence type="predicted"/>
<comment type="caution">
    <text evidence="2">The sequence shown here is derived from an EMBL/GenBank/DDBJ whole genome shotgun (WGS) entry which is preliminary data.</text>
</comment>
<gene>
    <name evidence="2" type="ORF">VF00_C0002G0161</name>
</gene>
<dbReference type="EMBL" id="LCRB01000002">
    <property type="protein sequence ID" value="KKW26836.1"/>
    <property type="molecule type" value="Genomic_DNA"/>
</dbReference>
<sequence>MSLLNLFHISYYFDNNLGSTFTGFWFALVVASLLIMASVIVNIKSKRWSYFYRQIAVRATQIGSIVGWIGLIWLFFRYEGIPYFTWRVWPALLFIYVLVALYYLVRFIKVDYPERQKQRGSRADKDIYLRKFLGK</sequence>
<evidence type="ECO:0000313" key="3">
    <source>
        <dbReference type="Proteomes" id="UP000034913"/>
    </source>
</evidence>
<keyword evidence="1" id="KW-0812">Transmembrane</keyword>
<keyword evidence="1" id="KW-1133">Transmembrane helix</keyword>
<feature type="transmembrane region" description="Helical" evidence="1">
    <location>
        <begin position="88"/>
        <end position="105"/>
    </location>
</feature>
<feature type="transmembrane region" description="Helical" evidence="1">
    <location>
        <begin position="20"/>
        <end position="43"/>
    </location>
</feature>
<evidence type="ECO:0000313" key="2">
    <source>
        <dbReference type="EMBL" id="KKW26836.1"/>
    </source>
</evidence>
<dbReference type="AlphaFoldDB" id="A0A0G1X777"/>
<protein>
    <recommendedName>
        <fullName evidence="4">DUF2306 domain-containing protein</fullName>
    </recommendedName>
</protein>